<dbReference type="PANTHER" id="PTHR43774">
    <property type="entry name" value="PEPTIDE METHIONINE SULFOXIDE REDUCTASE"/>
    <property type="match status" value="1"/>
</dbReference>
<dbReference type="NCBIfam" id="TIGR00401">
    <property type="entry name" value="msrA"/>
    <property type="match status" value="1"/>
</dbReference>
<dbReference type="InterPro" id="IPR036509">
    <property type="entry name" value="Met_Sox_Rdtase_MsrA_sf"/>
</dbReference>
<feature type="chain" id="PRO_5042934776" description="Peptide methionine sulfoxide reductase MsrA" evidence="5">
    <location>
        <begin position="25"/>
        <end position="203"/>
    </location>
</feature>
<evidence type="ECO:0000256" key="1">
    <source>
        <dbReference type="ARBA" id="ARBA00023002"/>
    </source>
</evidence>
<dbReference type="PANTHER" id="PTHR43774:SF1">
    <property type="entry name" value="PEPTIDE METHIONINE SULFOXIDE REDUCTASE MSRA 2"/>
    <property type="match status" value="1"/>
</dbReference>
<name>A0AAN1SXU4_9PROT</name>
<proteinExistence type="inferred from homology"/>
<accession>A0AAN1SXU4</accession>
<dbReference type="Gene3D" id="3.30.1060.10">
    <property type="entry name" value="Peptide methionine sulphoxide reductase MsrA"/>
    <property type="match status" value="1"/>
</dbReference>
<comment type="catalytic activity">
    <reaction evidence="2 4">
        <text>L-methionyl-[protein] + [thioredoxin]-disulfide + H2O = L-methionyl-(S)-S-oxide-[protein] + [thioredoxin]-dithiol</text>
        <dbReference type="Rhea" id="RHEA:14217"/>
        <dbReference type="Rhea" id="RHEA-COMP:10698"/>
        <dbReference type="Rhea" id="RHEA-COMP:10700"/>
        <dbReference type="Rhea" id="RHEA-COMP:12313"/>
        <dbReference type="Rhea" id="RHEA-COMP:12315"/>
        <dbReference type="ChEBI" id="CHEBI:15377"/>
        <dbReference type="ChEBI" id="CHEBI:16044"/>
        <dbReference type="ChEBI" id="CHEBI:29950"/>
        <dbReference type="ChEBI" id="CHEBI:44120"/>
        <dbReference type="ChEBI" id="CHEBI:50058"/>
        <dbReference type="EC" id="1.8.4.11"/>
    </reaction>
</comment>
<dbReference type="Pfam" id="PF01625">
    <property type="entry name" value="PMSR"/>
    <property type="match status" value="1"/>
</dbReference>
<dbReference type="InterPro" id="IPR002569">
    <property type="entry name" value="Met_Sox_Rdtase_MsrA_dom"/>
</dbReference>
<dbReference type="SUPFAM" id="SSF55068">
    <property type="entry name" value="Peptide methionine sulfoxide reductase"/>
    <property type="match status" value="1"/>
</dbReference>
<feature type="domain" description="Peptide methionine sulphoxide reductase MsrA" evidence="6">
    <location>
        <begin position="30"/>
        <end position="182"/>
    </location>
</feature>
<evidence type="ECO:0000256" key="3">
    <source>
        <dbReference type="ARBA" id="ARBA00048782"/>
    </source>
</evidence>
<dbReference type="KEGG" id="fku:FGKAn22_06310"/>
<evidence type="ECO:0000256" key="5">
    <source>
        <dbReference type="SAM" id="SignalP"/>
    </source>
</evidence>
<evidence type="ECO:0000256" key="2">
    <source>
        <dbReference type="ARBA" id="ARBA00047806"/>
    </source>
</evidence>
<comment type="similarity">
    <text evidence="4">Belongs to the MsrA Met sulfoxide reductase family.</text>
</comment>
<keyword evidence="5" id="KW-0732">Signal</keyword>
<dbReference type="AlphaFoldDB" id="A0AAN1SXU4"/>
<protein>
    <recommendedName>
        <fullName evidence="4">Peptide methionine sulfoxide reductase MsrA</fullName>
        <shortName evidence="4">Protein-methionine-S-oxide reductase</shortName>
        <ecNumber evidence="4">1.8.4.11</ecNumber>
    </recommendedName>
    <alternativeName>
        <fullName evidence="4">Peptide-methionine (S)-S-oxide reductase</fullName>
        <shortName evidence="4">Peptide Met(O) reductase</shortName>
    </alternativeName>
</protein>
<evidence type="ECO:0000313" key="7">
    <source>
        <dbReference type="EMBL" id="BBI98938.1"/>
    </source>
</evidence>
<comment type="catalytic activity">
    <reaction evidence="3 4">
        <text>[thioredoxin]-disulfide + L-methionine + H2O = L-methionine (S)-S-oxide + [thioredoxin]-dithiol</text>
        <dbReference type="Rhea" id="RHEA:19993"/>
        <dbReference type="Rhea" id="RHEA-COMP:10698"/>
        <dbReference type="Rhea" id="RHEA-COMP:10700"/>
        <dbReference type="ChEBI" id="CHEBI:15377"/>
        <dbReference type="ChEBI" id="CHEBI:29950"/>
        <dbReference type="ChEBI" id="CHEBI:50058"/>
        <dbReference type="ChEBI" id="CHEBI:57844"/>
        <dbReference type="ChEBI" id="CHEBI:58772"/>
        <dbReference type="EC" id="1.8.4.11"/>
    </reaction>
</comment>
<evidence type="ECO:0000259" key="6">
    <source>
        <dbReference type="Pfam" id="PF01625"/>
    </source>
</evidence>
<dbReference type="EC" id="1.8.4.11" evidence="4"/>
<evidence type="ECO:0000313" key="8">
    <source>
        <dbReference type="Proteomes" id="UP001319121"/>
    </source>
</evidence>
<dbReference type="GO" id="GO:0008113">
    <property type="term" value="F:peptide-methionine (S)-S-oxide reductase activity"/>
    <property type="evidence" value="ECO:0007669"/>
    <property type="project" value="UniProtKB-UniRule"/>
</dbReference>
<dbReference type="EMBL" id="AP019536">
    <property type="protein sequence ID" value="BBI98938.1"/>
    <property type="molecule type" value="Genomic_DNA"/>
</dbReference>
<feature type="active site" evidence="4">
    <location>
        <position position="37"/>
    </location>
</feature>
<reference evidence="7 8" key="1">
    <citation type="submission" date="2019-03" db="EMBL/GenBank/DDBJ databases">
        <title>Complete genome sequence of Ferrigenium kumadai strain An22, a microaerophilic iron-oxidizing bacterium isolated from a paddy field soil.</title>
        <authorList>
            <person name="Watanabe T."/>
            <person name="Asakawa S."/>
        </authorList>
    </citation>
    <scope>NUCLEOTIDE SEQUENCE [LARGE SCALE GENOMIC DNA]</scope>
    <source>
        <strain evidence="7 8">An22</strain>
    </source>
</reference>
<dbReference type="RefSeq" id="WP_212786542.1">
    <property type="nucleotide sequence ID" value="NZ_AP019536.1"/>
</dbReference>
<evidence type="ECO:0000256" key="4">
    <source>
        <dbReference type="HAMAP-Rule" id="MF_01401"/>
    </source>
</evidence>
<feature type="signal peptide" evidence="5">
    <location>
        <begin position="1"/>
        <end position="24"/>
    </location>
</feature>
<dbReference type="HAMAP" id="MF_01401">
    <property type="entry name" value="MsrA"/>
    <property type="match status" value="1"/>
</dbReference>
<comment type="function">
    <text evidence="4">Has an important function as a repair enzyme for proteins that have been inactivated by oxidation. Catalyzes the reversible oxidation-reduction of methionine sulfoxide in proteins to methionine.</text>
</comment>
<sequence>MNRTFKHYLLGCVCLMASQGPAWAAPAEQTAVFAGGCFWGVDAVFKHVKGVSKVVSGYAGGSAATATYEQVSRGDTGHAEAVQVSFDPAKIGYRKLLEVFFSVAHDPTQLNRQGPDYGTQYRSAIFYAGKDQQQLAQGYIGQLTAARTYAAPIVTQVVPLKQFYPAEDYHQNYFAQHPYQPYIVINDRPKVEQLRKRYPGLYQ</sequence>
<gene>
    <name evidence="7" type="primary">msrA_1</name>
    <name evidence="4" type="synonym">msrA</name>
    <name evidence="7" type="ORF">FGKAn22_06310</name>
</gene>
<dbReference type="Proteomes" id="UP001319121">
    <property type="component" value="Chromosome"/>
</dbReference>
<keyword evidence="8" id="KW-1185">Reference proteome</keyword>
<organism evidence="7 8">
    <name type="scientific">Ferrigenium kumadai</name>
    <dbReference type="NCBI Taxonomy" id="1682490"/>
    <lineage>
        <taxon>Bacteria</taxon>
        <taxon>Pseudomonadati</taxon>
        <taxon>Pseudomonadota</taxon>
        <taxon>Betaproteobacteria</taxon>
        <taxon>Nitrosomonadales</taxon>
        <taxon>Gallionellaceae</taxon>
        <taxon>Ferrigenium</taxon>
    </lineage>
</organism>
<keyword evidence="1 4" id="KW-0560">Oxidoreductase</keyword>